<reference evidence="1 2" key="1">
    <citation type="submission" date="2015-06" db="EMBL/GenBank/DDBJ databases">
        <authorList>
            <person name="Hoefler B.C."/>
            <person name="Straight P.D."/>
        </authorList>
    </citation>
    <scope>NUCLEOTIDE SEQUENCE [LARGE SCALE GENOMIC DNA]</scope>
    <source>
        <strain evidence="1 2">Riq4</strain>
    </source>
</reference>
<sequence>MQDAELTALATVLLVVVGAAQVKILSGQRQQQRLDWAELYRRRWIELRGDWATIVFLGRRVTDYYQIAHHETLQELRNATRTSSTEVASSWAQASVRNVCGMLSDLCSRVLQGHIKVQEIYPIFGTELLRQGAPFRTLLDGRSDYLKCYGTAGPTEEEARHDNLRSEMTTWLVCHDGIRRRCLIMIDLLWAEAARLEDLPPYDLKTAANAKLTTGHLNRARLRVEALRLGGWGAWRRSLRLAKYLRYAEWRRFPWSRGLRKKRMKKLDDEWTKRYINT</sequence>
<dbReference type="EMBL" id="LFQK01000015">
    <property type="protein sequence ID" value="KNH28028.1"/>
    <property type="molecule type" value="Genomic_DNA"/>
</dbReference>
<organism evidence="1 2">
    <name type="scientific">Pseudomonas syringae</name>
    <dbReference type="NCBI Taxonomy" id="317"/>
    <lineage>
        <taxon>Bacteria</taxon>
        <taxon>Pseudomonadati</taxon>
        <taxon>Pseudomonadota</taxon>
        <taxon>Gammaproteobacteria</taxon>
        <taxon>Pseudomonadales</taxon>
        <taxon>Pseudomonadaceae</taxon>
        <taxon>Pseudomonas</taxon>
    </lineage>
</organism>
<gene>
    <name evidence="1" type="ORF">ACS77_09085</name>
</gene>
<dbReference type="PATRIC" id="fig|317.197.peg.975"/>
<name>A0A0L1MHU5_PSESX</name>
<comment type="caution">
    <text evidence="1">The sequence shown here is derived from an EMBL/GenBank/DDBJ whole genome shotgun (WGS) entry which is preliminary data.</text>
</comment>
<protein>
    <submittedName>
        <fullName evidence="1">Uncharacterized protein</fullName>
    </submittedName>
</protein>
<dbReference type="AlphaFoldDB" id="A0A0L1MHU5"/>
<proteinExistence type="predicted"/>
<accession>A0A0L1MHU5</accession>
<evidence type="ECO:0000313" key="1">
    <source>
        <dbReference type="EMBL" id="KNH28028.1"/>
    </source>
</evidence>
<evidence type="ECO:0000313" key="2">
    <source>
        <dbReference type="Proteomes" id="UP000036955"/>
    </source>
</evidence>
<dbReference type="Proteomes" id="UP000036955">
    <property type="component" value="Unassembled WGS sequence"/>
</dbReference>